<dbReference type="EC" id="4.2.1.17" evidence="2"/>
<dbReference type="AlphaFoldDB" id="A0A3B0RR26"/>
<dbReference type="Pfam" id="PF00378">
    <property type="entry name" value="ECH_1"/>
    <property type="match status" value="1"/>
</dbReference>
<dbReference type="PANTHER" id="PTHR43802">
    <property type="entry name" value="ENOYL-COA HYDRATASE"/>
    <property type="match status" value="1"/>
</dbReference>
<dbReference type="PANTHER" id="PTHR43802:SF1">
    <property type="entry name" value="IP11341P-RELATED"/>
    <property type="match status" value="1"/>
</dbReference>
<dbReference type="EMBL" id="UOEI01000055">
    <property type="protein sequence ID" value="VAV90966.1"/>
    <property type="molecule type" value="Genomic_DNA"/>
</dbReference>
<comment type="similarity">
    <text evidence="1">Belongs to the enoyl-CoA hydratase/isomerase family.</text>
</comment>
<sequence>MTGIRVEDDGAVRHLVLCRPDEYNTITPQLRDELAGALDDADASDSVKVVLIRAEGKAFCAGFGLDWSTLAQSDENQTAERVWDSVADIREISRYGNTFAKLHEISKPTIAAVHGWCIAGGTDMILNTDIIIAAESARFGYPPARVWGVPEAPWVWVARLGLERAKRFLFTGDEIPGQEAARIGLVLECVPDDDLLDHTSSLAQRMALLPMNQLQMMKWLLNDVARHQYQPDTSRLLGFLFDGVARHTQEGLDFVDRALEVGWRDAVRERDEPFGDYGSTKS</sequence>
<dbReference type="InterPro" id="IPR018376">
    <property type="entry name" value="Enoyl-CoA_hyd/isom_CS"/>
</dbReference>
<dbReference type="NCBIfam" id="NF006128">
    <property type="entry name" value="PRK08272.1"/>
    <property type="match status" value="1"/>
</dbReference>
<protein>
    <submittedName>
        <fullName evidence="2">Enoyl-CoA hydratase</fullName>
        <ecNumber evidence="2">4.2.1.17</ecNumber>
    </submittedName>
</protein>
<dbReference type="SUPFAM" id="SSF52096">
    <property type="entry name" value="ClpP/crotonase"/>
    <property type="match status" value="1"/>
</dbReference>
<dbReference type="GO" id="GO:0004300">
    <property type="term" value="F:enoyl-CoA hydratase activity"/>
    <property type="evidence" value="ECO:0007669"/>
    <property type="project" value="UniProtKB-EC"/>
</dbReference>
<keyword evidence="2" id="KW-0456">Lyase</keyword>
<dbReference type="PROSITE" id="PS00166">
    <property type="entry name" value="ENOYL_COA_HYDRATASE"/>
    <property type="match status" value="1"/>
</dbReference>
<dbReference type="Gene3D" id="3.90.226.10">
    <property type="entry name" value="2-enoyl-CoA Hydratase, Chain A, domain 1"/>
    <property type="match status" value="1"/>
</dbReference>
<evidence type="ECO:0000313" key="2">
    <source>
        <dbReference type="EMBL" id="VAV90966.1"/>
    </source>
</evidence>
<dbReference type="InterPro" id="IPR001753">
    <property type="entry name" value="Enoyl-CoA_hydra/iso"/>
</dbReference>
<reference evidence="2" key="1">
    <citation type="submission" date="2018-06" db="EMBL/GenBank/DDBJ databases">
        <authorList>
            <person name="Zhirakovskaya E."/>
        </authorList>
    </citation>
    <scope>NUCLEOTIDE SEQUENCE</scope>
</reference>
<name>A0A3B0RR26_9ZZZZ</name>
<proteinExistence type="inferred from homology"/>
<gene>
    <name evidence="2" type="ORF">MNBD_ACTINO01-2495</name>
</gene>
<dbReference type="CDD" id="cd06558">
    <property type="entry name" value="crotonase-like"/>
    <property type="match status" value="1"/>
</dbReference>
<organism evidence="2">
    <name type="scientific">hydrothermal vent metagenome</name>
    <dbReference type="NCBI Taxonomy" id="652676"/>
    <lineage>
        <taxon>unclassified sequences</taxon>
        <taxon>metagenomes</taxon>
        <taxon>ecological metagenomes</taxon>
    </lineage>
</organism>
<evidence type="ECO:0000256" key="1">
    <source>
        <dbReference type="ARBA" id="ARBA00005254"/>
    </source>
</evidence>
<accession>A0A3B0RR26</accession>
<dbReference type="InterPro" id="IPR029045">
    <property type="entry name" value="ClpP/crotonase-like_dom_sf"/>
</dbReference>